<name>A0A1I7ALP8_9HYPH</name>
<dbReference type="InterPro" id="IPR000868">
    <property type="entry name" value="Isochorismatase-like_dom"/>
</dbReference>
<dbReference type="RefSeq" id="WP_054784858.1">
    <property type="nucleotide sequence ID" value="NZ_FPBD01000003.1"/>
</dbReference>
<gene>
    <name evidence="3" type="ORF">SAMN05444141_103182</name>
</gene>
<dbReference type="PANTHER" id="PTHR43540">
    <property type="entry name" value="PEROXYUREIDOACRYLATE/UREIDOACRYLATE AMIDOHYDROLASE-RELATED"/>
    <property type="match status" value="1"/>
</dbReference>
<reference evidence="4" key="1">
    <citation type="submission" date="2016-10" db="EMBL/GenBank/DDBJ databases">
        <authorList>
            <person name="Varghese N."/>
            <person name="Submissions S."/>
        </authorList>
    </citation>
    <scope>NUCLEOTIDE SEQUENCE [LARGE SCALE GENOMIC DNA]</scope>
    <source>
        <strain evidence="4">DSM 17465</strain>
    </source>
</reference>
<evidence type="ECO:0000313" key="4">
    <source>
        <dbReference type="Proteomes" id="UP000183371"/>
    </source>
</evidence>
<dbReference type="PANTHER" id="PTHR43540:SF14">
    <property type="entry name" value="ISOCHORISMATASE"/>
    <property type="match status" value="1"/>
</dbReference>
<protein>
    <submittedName>
        <fullName evidence="3">Nicotinamidase-related amidase</fullName>
    </submittedName>
</protein>
<dbReference type="InterPro" id="IPR050272">
    <property type="entry name" value="Isochorismatase-like_hydrls"/>
</dbReference>
<dbReference type="Gene3D" id="3.40.50.850">
    <property type="entry name" value="Isochorismatase-like"/>
    <property type="match status" value="1"/>
</dbReference>
<dbReference type="CDD" id="cd01014">
    <property type="entry name" value="nicotinamidase_related"/>
    <property type="match status" value="1"/>
</dbReference>
<proteinExistence type="predicted"/>
<evidence type="ECO:0000313" key="3">
    <source>
        <dbReference type="EMBL" id="SFT75826.1"/>
    </source>
</evidence>
<dbReference type="Proteomes" id="UP000183371">
    <property type="component" value="Unassembled WGS sequence"/>
</dbReference>
<feature type="domain" description="Isochorismatase-like" evidence="2">
    <location>
        <begin position="3"/>
        <end position="143"/>
    </location>
</feature>
<dbReference type="EMBL" id="FPBD01000003">
    <property type="protein sequence ID" value="SFT75826.1"/>
    <property type="molecule type" value="Genomic_DNA"/>
</dbReference>
<sequence>MSTALIIIDVQKLLFDVEPQPFERTETITRINSLSAKARKAGVPVIVIQHERENHPLAYGTEGWELPDDLVVAESDLKVRKTAPDSFYKTSLKDLLDERGITDLTICGFASEFCVDTTFRRAASLGYNLRLVSDAHTTHDKDHATGKQIREHHNNTLIYLGGYEGSIAVLPESEVEFAQAETA</sequence>
<evidence type="ECO:0000256" key="1">
    <source>
        <dbReference type="ARBA" id="ARBA00022801"/>
    </source>
</evidence>
<keyword evidence="4" id="KW-1185">Reference proteome</keyword>
<keyword evidence="1" id="KW-0378">Hydrolase</keyword>
<dbReference type="InterPro" id="IPR036380">
    <property type="entry name" value="Isochorismatase-like_sf"/>
</dbReference>
<evidence type="ECO:0000259" key="2">
    <source>
        <dbReference type="Pfam" id="PF00857"/>
    </source>
</evidence>
<dbReference type="AlphaFoldDB" id="A0A1I7ALP8"/>
<organism evidence="3 4">
    <name type="scientific">Pseudovibrio denitrificans</name>
    <dbReference type="NCBI Taxonomy" id="258256"/>
    <lineage>
        <taxon>Bacteria</taxon>
        <taxon>Pseudomonadati</taxon>
        <taxon>Pseudomonadota</taxon>
        <taxon>Alphaproteobacteria</taxon>
        <taxon>Hyphomicrobiales</taxon>
        <taxon>Stappiaceae</taxon>
        <taxon>Pseudovibrio</taxon>
    </lineage>
</organism>
<dbReference type="Pfam" id="PF00857">
    <property type="entry name" value="Isochorismatase"/>
    <property type="match status" value="1"/>
</dbReference>
<dbReference type="SUPFAM" id="SSF52499">
    <property type="entry name" value="Isochorismatase-like hydrolases"/>
    <property type="match status" value="1"/>
</dbReference>
<accession>A0A1I7ALP8</accession>
<dbReference type="GO" id="GO:0016787">
    <property type="term" value="F:hydrolase activity"/>
    <property type="evidence" value="ECO:0007669"/>
    <property type="project" value="UniProtKB-KW"/>
</dbReference>